<dbReference type="GO" id="GO:0016020">
    <property type="term" value="C:membrane"/>
    <property type="evidence" value="ECO:0007669"/>
    <property type="project" value="UniProtKB-SubCell"/>
</dbReference>
<feature type="transmembrane region" description="Helical" evidence="7">
    <location>
        <begin position="201"/>
        <end position="219"/>
    </location>
</feature>
<evidence type="ECO:0000256" key="2">
    <source>
        <dbReference type="ARBA" id="ARBA00022448"/>
    </source>
</evidence>
<accession>A0AAW0U9Z8</accession>
<dbReference type="Proteomes" id="UP001487740">
    <property type="component" value="Unassembled WGS sequence"/>
</dbReference>
<feature type="transmembrane region" description="Helical" evidence="7">
    <location>
        <begin position="502"/>
        <end position="522"/>
    </location>
</feature>
<feature type="transmembrane region" description="Helical" evidence="7">
    <location>
        <begin position="375"/>
        <end position="397"/>
    </location>
</feature>
<dbReference type="Pfam" id="PF07690">
    <property type="entry name" value="MFS_1"/>
    <property type="match status" value="1"/>
</dbReference>
<comment type="subcellular location">
    <subcellularLocation>
        <location evidence="1">Membrane</location>
        <topology evidence="1">Multi-pass membrane protein</topology>
    </subcellularLocation>
</comment>
<feature type="transmembrane region" description="Helical" evidence="7">
    <location>
        <begin position="20"/>
        <end position="40"/>
    </location>
</feature>
<protein>
    <recommendedName>
        <fullName evidence="8">Major facilitator superfamily (MFS) profile domain-containing protein</fullName>
    </recommendedName>
</protein>
<dbReference type="PANTHER" id="PTHR11662">
    <property type="entry name" value="SOLUTE CARRIER FAMILY 17"/>
    <property type="match status" value="1"/>
</dbReference>
<name>A0AAW0U9Z8_SCYPA</name>
<dbReference type="InterPro" id="IPR050382">
    <property type="entry name" value="MFS_Na/Anion_cotransporter"/>
</dbReference>
<sequence>MSKCASLCRCLFMEWLPVRIGVALLTMLGLVNVFMVRVNLSVAIVAMVHHNTSGTTSDLQAHCQAFNGTRAGGMLVTPALGEAAGRENTTGSQALLVDPVEWGMEEQLAGEEEEEEVKEKGEKEDDERLHWNEWVQGQVLGSFFYGYWISQVAGGRLSELYGAKLVFGITVLSGGVAAFLTPIAAYSHYLSLVTLRALQGFMQGAAYPCTFTLMVSWIPRFEQAKFVAFVLFCNNISITFTMALCGFVIDKLGWEGAFYVTGAISFAWCIVWYFCMYDNPANHPRITQEELRYITESKNYCPECKTVVQSPSSPLSLPPSSSVPWLRLAKSAPMWAIIMAEIGNSFGYSVYFSYLPTYVENVIGVPISQNGLLSALPFLARYLGGAVFATTGECLLARRKLTVMTVRRAFSIVAMIGPALMLLAVGYSGCDPILAMTLLCLGFFFNGAVTIGVFANKAEVSLHYVGTVCGLGNMSANVTSFVVPLVVGAITNNQETLEAWQMVFWTCVPVYVVCEVFFFVFVSPSRQPWDFVAVKEDTQKKEEWDETAETCQVCGVITQKE</sequence>
<comment type="caution">
    <text evidence="9">The sequence shown here is derived from an EMBL/GenBank/DDBJ whole genome shotgun (WGS) entry which is preliminary data.</text>
</comment>
<evidence type="ECO:0000313" key="10">
    <source>
        <dbReference type="Proteomes" id="UP001487740"/>
    </source>
</evidence>
<evidence type="ECO:0000256" key="7">
    <source>
        <dbReference type="SAM" id="Phobius"/>
    </source>
</evidence>
<dbReference type="PANTHER" id="PTHR11662:SF399">
    <property type="entry name" value="FI19708P1-RELATED"/>
    <property type="match status" value="1"/>
</dbReference>
<dbReference type="Gene3D" id="1.20.1250.20">
    <property type="entry name" value="MFS general substrate transporter like domains"/>
    <property type="match status" value="2"/>
</dbReference>
<feature type="transmembrane region" description="Helical" evidence="7">
    <location>
        <begin position="334"/>
        <end position="355"/>
    </location>
</feature>
<dbReference type="InterPro" id="IPR011701">
    <property type="entry name" value="MFS"/>
</dbReference>
<dbReference type="InterPro" id="IPR020846">
    <property type="entry name" value="MFS_dom"/>
</dbReference>
<reference evidence="9 10" key="1">
    <citation type="submission" date="2023-03" db="EMBL/GenBank/DDBJ databases">
        <title>High-quality genome of Scylla paramamosain provides insights in environmental adaptation.</title>
        <authorList>
            <person name="Zhang L."/>
        </authorList>
    </citation>
    <scope>NUCLEOTIDE SEQUENCE [LARGE SCALE GENOMIC DNA]</scope>
    <source>
        <strain evidence="9">LZ_2023a</strain>
        <tissue evidence="9">Muscle</tissue>
    </source>
</reference>
<dbReference type="GO" id="GO:0015293">
    <property type="term" value="F:symporter activity"/>
    <property type="evidence" value="ECO:0007669"/>
    <property type="project" value="UniProtKB-KW"/>
</dbReference>
<proteinExistence type="predicted"/>
<dbReference type="EMBL" id="JARAKH010000016">
    <property type="protein sequence ID" value="KAK8396187.1"/>
    <property type="molecule type" value="Genomic_DNA"/>
</dbReference>
<keyword evidence="10" id="KW-1185">Reference proteome</keyword>
<feature type="transmembrane region" description="Helical" evidence="7">
    <location>
        <begin position="256"/>
        <end position="275"/>
    </location>
</feature>
<gene>
    <name evidence="9" type="ORF">O3P69_005326</name>
</gene>
<dbReference type="EMBL" id="JARAKH010000016">
    <property type="protein sequence ID" value="KAK8396188.1"/>
    <property type="molecule type" value="Genomic_DNA"/>
</dbReference>
<dbReference type="SUPFAM" id="SSF103473">
    <property type="entry name" value="MFS general substrate transporter"/>
    <property type="match status" value="1"/>
</dbReference>
<feature type="transmembrane region" description="Helical" evidence="7">
    <location>
        <begin position="433"/>
        <end position="455"/>
    </location>
</feature>
<feature type="domain" description="Major facilitator superfamily (MFS) profile" evidence="8">
    <location>
        <begin position="25"/>
        <end position="526"/>
    </location>
</feature>
<evidence type="ECO:0000256" key="1">
    <source>
        <dbReference type="ARBA" id="ARBA00004141"/>
    </source>
</evidence>
<evidence type="ECO:0000259" key="8">
    <source>
        <dbReference type="PROSITE" id="PS50850"/>
    </source>
</evidence>
<dbReference type="GO" id="GO:0006820">
    <property type="term" value="P:monoatomic anion transport"/>
    <property type="evidence" value="ECO:0007669"/>
    <property type="project" value="TreeGrafter"/>
</dbReference>
<dbReference type="FunFam" id="1.20.1250.20:FF:000003">
    <property type="entry name" value="Solute carrier family 17 member 3"/>
    <property type="match status" value="1"/>
</dbReference>
<dbReference type="InterPro" id="IPR036259">
    <property type="entry name" value="MFS_trans_sf"/>
</dbReference>
<keyword evidence="6 7" id="KW-0472">Membrane</keyword>
<dbReference type="AlphaFoldDB" id="A0AAW0U9Z8"/>
<evidence type="ECO:0000256" key="5">
    <source>
        <dbReference type="ARBA" id="ARBA00022989"/>
    </source>
</evidence>
<evidence type="ECO:0000256" key="6">
    <source>
        <dbReference type="ARBA" id="ARBA00023136"/>
    </source>
</evidence>
<organism evidence="9 10">
    <name type="scientific">Scylla paramamosain</name>
    <name type="common">Mud crab</name>
    <dbReference type="NCBI Taxonomy" id="85552"/>
    <lineage>
        <taxon>Eukaryota</taxon>
        <taxon>Metazoa</taxon>
        <taxon>Ecdysozoa</taxon>
        <taxon>Arthropoda</taxon>
        <taxon>Crustacea</taxon>
        <taxon>Multicrustacea</taxon>
        <taxon>Malacostraca</taxon>
        <taxon>Eumalacostraca</taxon>
        <taxon>Eucarida</taxon>
        <taxon>Decapoda</taxon>
        <taxon>Pleocyemata</taxon>
        <taxon>Brachyura</taxon>
        <taxon>Eubrachyura</taxon>
        <taxon>Portunoidea</taxon>
        <taxon>Portunidae</taxon>
        <taxon>Portuninae</taxon>
        <taxon>Scylla</taxon>
    </lineage>
</organism>
<feature type="transmembrane region" description="Helical" evidence="7">
    <location>
        <begin position="226"/>
        <end position="250"/>
    </location>
</feature>
<evidence type="ECO:0000256" key="4">
    <source>
        <dbReference type="ARBA" id="ARBA00022847"/>
    </source>
</evidence>
<evidence type="ECO:0000313" key="9">
    <source>
        <dbReference type="EMBL" id="KAK8396188.1"/>
    </source>
</evidence>
<dbReference type="EMBL" id="JARAKH010000016">
    <property type="protein sequence ID" value="KAK8396189.1"/>
    <property type="molecule type" value="Genomic_DNA"/>
</dbReference>
<evidence type="ECO:0000256" key="3">
    <source>
        <dbReference type="ARBA" id="ARBA00022692"/>
    </source>
</evidence>
<keyword evidence="5 7" id="KW-1133">Transmembrane helix</keyword>
<feature type="transmembrane region" description="Helical" evidence="7">
    <location>
        <begin position="165"/>
        <end position="189"/>
    </location>
</feature>
<feature type="transmembrane region" description="Helical" evidence="7">
    <location>
        <begin position="462"/>
        <end position="490"/>
    </location>
</feature>
<keyword evidence="2" id="KW-0813">Transport</keyword>
<keyword evidence="4" id="KW-0769">Symport</keyword>
<feature type="transmembrane region" description="Helical" evidence="7">
    <location>
        <begin position="409"/>
        <end position="427"/>
    </location>
</feature>
<dbReference type="PROSITE" id="PS50850">
    <property type="entry name" value="MFS"/>
    <property type="match status" value="1"/>
</dbReference>
<keyword evidence="3 7" id="KW-0812">Transmembrane</keyword>